<dbReference type="InterPro" id="IPR012292">
    <property type="entry name" value="Globin/Proto"/>
</dbReference>
<dbReference type="Gene3D" id="1.10.287.950">
    <property type="entry name" value="Methyl-accepting chemotaxis protein"/>
    <property type="match status" value="1"/>
</dbReference>
<dbReference type="PROSITE" id="PS50885">
    <property type="entry name" value="HAMP"/>
    <property type="match status" value="1"/>
</dbReference>
<evidence type="ECO:0000256" key="3">
    <source>
        <dbReference type="ARBA" id="ARBA00029447"/>
    </source>
</evidence>
<dbReference type="SMART" id="SM00283">
    <property type="entry name" value="MA"/>
    <property type="match status" value="1"/>
</dbReference>
<dbReference type="InterPro" id="IPR003660">
    <property type="entry name" value="HAMP_dom"/>
</dbReference>
<dbReference type="OrthoDB" id="5292010at2"/>
<organism evidence="8 9">
    <name type="scientific">Sphingobium fluviale</name>
    <dbReference type="NCBI Taxonomy" id="2506423"/>
    <lineage>
        <taxon>Bacteria</taxon>
        <taxon>Pseudomonadati</taxon>
        <taxon>Pseudomonadota</taxon>
        <taxon>Alphaproteobacteria</taxon>
        <taxon>Sphingomonadales</taxon>
        <taxon>Sphingomonadaceae</taxon>
        <taxon>Sphingobium</taxon>
    </lineage>
</organism>
<keyword evidence="9" id="KW-1185">Reference proteome</keyword>
<name>A0A4Q1KH26_9SPHN</name>
<dbReference type="GO" id="GO:0019825">
    <property type="term" value="F:oxygen binding"/>
    <property type="evidence" value="ECO:0007669"/>
    <property type="project" value="InterPro"/>
</dbReference>
<dbReference type="InterPro" id="IPR039379">
    <property type="entry name" value="Protoglobin_sensor_dom"/>
</dbReference>
<dbReference type="PROSITE" id="PS50111">
    <property type="entry name" value="CHEMOTAXIS_TRANSDUC_2"/>
    <property type="match status" value="1"/>
</dbReference>
<feature type="domain" description="HAMP" evidence="7">
    <location>
        <begin position="164"/>
        <end position="215"/>
    </location>
</feature>
<dbReference type="InterPro" id="IPR051310">
    <property type="entry name" value="MCP_chemotaxis"/>
</dbReference>
<dbReference type="SUPFAM" id="SSF58104">
    <property type="entry name" value="Methyl-accepting chemotaxis protein (MCP) signaling domain"/>
    <property type="match status" value="1"/>
</dbReference>
<evidence type="ECO:0000259" key="6">
    <source>
        <dbReference type="PROSITE" id="PS50111"/>
    </source>
</evidence>
<sequence length="490" mass="52710">MTVTAVGESQPEDFVTLTDRNYRVFPRIKSLVERSADKALKLLYARIGSHPVTAQLLPNAEIRNRAASAQYKHWVNLFSGQFDAPAKARSANIGEVHSRVGLAPTYYIGGYALVLEEVISAALTSGLHTRLNGREMGNLIATLVKTALLDMDAALSAYSVAEQRDRTTVLTSVGEALAKVANCDLRAQLDGLPAGYKALAEDFHTMRRRISEIIEEIADAADNINTGAGQISAAAHDLAIRTEQQSSSLASTTEVMQEITQGMIDCATNAKQVNHSVSQANIEACKGGEIVESAVAAMDKIKNSSLEIAKITEVIEAIAFQTNLLALNAGVEAARAGEAGKGFAVVANEVRALAHRTTESAKNIKELISKSGADVHEGVELVGQTGKALEQIIQQVSTATEQAKEISEFADKQASSLQRVNRSIAEMDVTTQQNAAMVEQSNAATRALDSQASTLKQLVDKFILERREKLRPEGDKSTWKRSLDVGRRAA</sequence>
<evidence type="ECO:0000256" key="1">
    <source>
        <dbReference type="ARBA" id="ARBA00004370"/>
    </source>
</evidence>
<comment type="similarity">
    <text evidence="3">Belongs to the methyl-accepting chemotaxis (MCP) protein family.</text>
</comment>
<dbReference type="EMBL" id="SBKP01000009">
    <property type="protein sequence ID" value="RXR28409.1"/>
    <property type="molecule type" value="Genomic_DNA"/>
</dbReference>
<evidence type="ECO:0000256" key="4">
    <source>
        <dbReference type="PROSITE-ProRule" id="PRU00284"/>
    </source>
</evidence>
<comment type="subcellular location">
    <subcellularLocation>
        <location evidence="1">Membrane</location>
    </subcellularLocation>
</comment>
<evidence type="ECO:0000256" key="2">
    <source>
        <dbReference type="ARBA" id="ARBA00022500"/>
    </source>
</evidence>
<keyword evidence="2" id="KW-0145">Chemotaxis</keyword>
<dbReference type="GO" id="GO:0006935">
    <property type="term" value="P:chemotaxis"/>
    <property type="evidence" value="ECO:0007669"/>
    <property type="project" value="UniProtKB-KW"/>
</dbReference>
<dbReference type="SUPFAM" id="SSF46458">
    <property type="entry name" value="Globin-like"/>
    <property type="match status" value="1"/>
</dbReference>
<dbReference type="CDD" id="cd01068">
    <property type="entry name" value="globin_sensor"/>
    <property type="match status" value="1"/>
</dbReference>
<dbReference type="Gene3D" id="1.10.490.10">
    <property type="entry name" value="Globins"/>
    <property type="match status" value="1"/>
</dbReference>
<dbReference type="PANTHER" id="PTHR43531:SF11">
    <property type="entry name" value="METHYL-ACCEPTING CHEMOTAXIS PROTEIN 3"/>
    <property type="match status" value="1"/>
</dbReference>
<feature type="region of interest" description="Disordered" evidence="5">
    <location>
        <begin position="470"/>
        <end position="490"/>
    </location>
</feature>
<comment type="caution">
    <text evidence="8">The sequence shown here is derived from an EMBL/GenBank/DDBJ whole genome shotgun (WGS) entry which is preliminary data.</text>
</comment>
<dbReference type="Pfam" id="PF00015">
    <property type="entry name" value="MCPsignal"/>
    <property type="match status" value="1"/>
</dbReference>
<dbReference type="InterPro" id="IPR009050">
    <property type="entry name" value="Globin-like_sf"/>
</dbReference>
<proteinExistence type="inferred from homology"/>
<accession>A0A4Q1KH26</accession>
<dbReference type="PANTHER" id="PTHR43531">
    <property type="entry name" value="PROTEIN ICFG"/>
    <property type="match status" value="1"/>
</dbReference>
<dbReference type="Pfam" id="PF11563">
    <property type="entry name" value="Protoglobin"/>
    <property type="match status" value="1"/>
</dbReference>
<evidence type="ECO:0000256" key="5">
    <source>
        <dbReference type="SAM" id="MobiDB-lite"/>
    </source>
</evidence>
<reference evidence="9" key="1">
    <citation type="submission" date="2019-01" db="EMBL/GenBank/DDBJ databases">
        <title>Cytophagaceae bacterium strain CAR-16.</title>
        <authorList>
            <person name="Chen W.-M."/>
        </authorList>
    </citation>
    <scope>NUCLEOTIDE SEQUENCE [LARGE SCALE GENOMIC DNA]</scope>
    <source>
        <strain evidence="9">CHR27</strain>
    </source>
</reference>
<dbReference type="PRINTS" id="PR00260">
    <property type="entry name" value="CHEMTRNSDUCR"/>
</dbReference>
<evidence type="ECO:0000259" key="7">
    <source>
        <dbReference type="PROSITE" id="PS50885"/>
    </source>
</evidence>
<evidence type="ECO:0000313" key="8">
    <source>
        <dbReference type="EMBL" id="RXR28409.1"/>
    </source>
</evidence>
<dbReference type="InterPro" id="IPR044398">
    <property type="entry name" value="Globin-sensor_dom"/>
</dbReference>
<dbReference type="GO" id="GO:0007165">
    <property type="term" value="P:signal transduction"/>
    <property type="evidence" value="ECO:0007669"/>
    <property type="project" value="UniProtKB-KW"/>
</dbReference>
<dbReference type="InterPro" id="IPR004089">
    <property type="entry name" value="MCPsignal_dom"/>
</dbReference>
<evidence type="ECO:0000313" key="9">
    <source>
        <dbReference type="Proteomes" id="UP000290958"/>
    </source>
</evidence>
<dbReference type="GO" id="GO:0020037">
    <property type="term" value="F:heme binding"/>
    <property type="evidence" value="ECO:0007669"/>
    <property type="project" value="InterPro"/>
</dbReference>
<dbReference type="GO" id="GO:0016020">
    <property type="term" value="C:membrane"/>
    <property type="evidence" value="ECO:0007669"/>
    <property type="project" value="UniProtKB-SubCell"/>
</dbReference>
<gene>
    <name evidence="8" type="ORF">EQG66_10215</name>
</gene>
<protein>
    <submittedName>
        <fullName evidence="8">Globin-coupled sensor protein</fullName>
    </submittedName>
</protein>
<dbReference type="AlphaFoldDB" id="A0A4Q1KH26"/>
<dbReference type="FunFam" id="1.10.287.950:FF:000001">
    <property type="entry name" value="Methyl-accepting chemotaxis sensory transducer"/>
    <property type="match status" value="1"/>
</dbReference>
<keyword evidence="4" id="KW-0807">Transducer</keyword>
<dbReference type="InterPro" id="IPR004090">
    <property type="entry name" value="Chemotax_Me-accpt_rcpt"/>
</dbReference>
<dbReference type="CDD" id="cd11386">
    <property type="entry name" value="MCP_signal"/>
    <property type="match status" value="1"/>
</dbReference>
<dbReference type="RefSeq" id="WP_129404484.1">
    <property type="nucleotide sequence ID" value="NZ_SBKP01000009.1"/>
</dbReference>
<dbReference type="GO" id="GO:0004888">
    <property type="term" value="F:transmembrane signaling receptor activity"/>
    <property type="evidence" value="ECO:0007669"/>
    <property type="project" value="InterPro"/>
</dbReference>
<dbReference type="Proteomes" id="UP000290958">
    <property type="component" value="Unassembled WGS sequence"/>
</dbReference>
<feature type="domain" description="Methyl-accepting transducer" evidence="6">
    <location>
        <begin position="220"/>
        <end position="449"/>
    </location>
</feature>